<dbReference type="Proteomes" id="UP000095281">
    <property type="component" value="Unplaced"/>
</dbReference>
<reference evidence="2" key="1">
    <citation type="submission" date="2016-11" db="UniProtKB">
        <authorList>
            <consortium name="WormBaseParasite"/>
        </authorList>
    </citation>
    <scope>IDENTIFICATION</scope>
</reference>
<evidence type="ECO:0000313" key="1">
    <source>
        <dbReference type="Proteomes" id="UP000095281"/>
    </source>
</evidence>
<evidence type="ECO:0000313" key="2">
    <source>
        <dbReference type="WBParaSite" id="MhA1_Contig1812.frz3.gene3"/>
    </source>
</evidence>
<keyword evidence="1" id="KW-1185">Reference proteome</keyword>
<protein>
    <submittedName>
        <fullName evidence="2">Uncharacterized protein</fullName>
    </submittedName>
</protein>
<dbReference type="WBParaSite" id="MhA1_Contig1812.frz3.gene3">
    <property type="protein sequence ID" value="MhA1_Contig1812.frz3.gene3"/>
    <property type="gene ID" value="MhA1_Contig1812.frz3.gene3"/>
</dbReference>
<proteinExistence type="predicted"/>
<accession>A0A1I8BB65</accession>
<organism evidence="1 2">
    <name type="scientific">Meloidogyne hapla</name>
    <name type="common">Root-knot nematode worm</name>
    <dbReference type="NCBI Taxonomy" id="6305"/>
    <lineage>
        <taxon>Eukaryota</taxon>
        <taxon>Metazoa</taxon>
        <taxon>Ecdysozoa</taxon>
        <taxon>Nematoda</taxon>
        <taxon>Chromadorea</taxon>
        <taxon>Rhabditida</taxon>
        <taxon>Tylenchina</taxon>
        <taxon>Tylenchomorpha</taxon>
        <taxon>Tylenchoidea</taxon>
        <taxon>Meloidogynidae</taxon>
        <taxon>Meloidogyninae</taxon>
        <taxon>Meloidogyne</taxon>
    </lineage>
</organism>
<name>A0A1I8BB65_MELHA</name>
<dbReference type="AlphaFoldDB" id="A0A1I8BB65"/>
<sequence>MQGQTLSTVELTLFACKFGLLNIVLAKVNFVKTTLTSINAFIPTLTSDQTPLLQTLMQTLTSQFDLLAKSIETLKEEKQQNFISSNTNQNFISAEELERQRSLVLSGLPESTKQLPSERIADDVESIKVVLDQVGVECAPRFIYRMGRSFSNPPNNGQARL</sequence>